<evidence type="ECO:0000313" key="1">
    <source>
        <dbReference type="Proteomes" id="UP000887565"/>
    </source>
</evidence>
<dbReference type="WBParaSite" id="nRc.2.0.1.t06816-RA">
    <property type="protein sequence ID" value="nRc.2.0.1.t06816-RA"/>
    <property type="gene ID" value="nRc.2.0.1.g06816"/>
</dbReference>
<reference evidence="2" key="1">
    <citation type="submission" date="2022-11" db="UniProtKB">
        <authorList>
            <consortium name="WormBaseParasite"/>
        </authorList>
    </citation>
    <scope>IDENTIFICATION</scope>
</reference>
<evidence type="ECO:0000313" key="2">
    <source>
        <dbReference type="WBParaSite" id="nRc.2.0.1.t06816-RA"/>
    </source>
</evidence>
<organism evidence="1 2">
    <name type="scientific">Romanomermis culicivorax</name>
    <name type="common">Nematode worm</name>
    <dbReference type="NCBI Taxonomy" id="13658"/>
    <lineage>
        <taxon>Eukaryota</taxon>
        <taxon>Metazoa</taxon>
        <taxon>Ecdysozoa</taxon>
        <taxon>Nematoda</taxon>
        <taxon>Enoplea</taxon>
        <taxon>Dorylaimia</taxon>
        <taxon>Mermithida</taxon>
        <taxon>Mermithoidea</taxon>
        <taxon>Mermithidae</taxon>
        <taxon>Romanomermis</taxon>
    </lineage>
</organism>
<sequence>MDGVKFCIDVFCQCLALGGAIYYYCHIYRFWSGPGEKETCCAIHIDFPIRFCMFCIHYHLLAPSQPEESLATPPFEDLTWTNIYCCNDCTKPKKDVALTENCGVGKCNFFNCNCDGGCRKGSGKCTDEQFRACQ</sequence>
<proteinExistence type="predicted"/>
<accession>A0A915HZY2</accession>
<dbReference type="Gene3D" id="3.30.70.2800">
    <property type="match status" value="1"/>
</dbReference>
<keyword evidence="1" id="KW-1185">Reference proteome</keyword>
<protein>
    <submittedName>
        <fullName evidence="2">Uncharacterized protein</fullName>
    </submittedName>
</protein>
<dbReference type="Proteomes" id="UP000887565">
    <property type="component" value="Unplaced"/>
</dbReference>
<dbReference type="AlphaFoldDB" id="A0A915HZY2"/>
<name>A0A915HZY2_ROMCU</name>